<comment type="caution">
    <text evidence="4">The sequence shown here is derived from an EMBL/GenBank/DDBJ whole genome shotgun (WGS) entry which is preliminary data.</text>
</comment>
<dbReference type="PROSITE" id="PS51257">
    <property type="entry name" value="PROKAR_LIPOPROTEIN"/>
    <property type="match status" value="1"/>
</dbReference>
<reference evidence="4 5" key="1">
    <citation type="submission" date="2017-11" db="EMBL/GenBank/DDBJ databases">
        <title>Rhodohalobacter 15182 sp. nov., isolated from a salt lake.</title>
        <authorList>
            <person name="Han S."/>
        </authorList>
    </citation>
    <scope>NUCLEOTIDE SEQUENCE [LARGE SCALE GENOMIC DNA]</scope>
    <source>
        <strain evidence="4 5">15182</strain>
    </source>
</reference>
<accession>A0A2N0VLL0</accession>
<keyword evidence="3" id="KW-0732">Signal</keyword>
<evidence type="ECO:0000256" key="2">
    <source>
        <dbReference type="ARBA" id="ARBA00022801"/>
    </source>
</evidence>
<keyword evidence="2 4" id="KW-0378">Hydrolase</keyword>
<protein>
    <submittedName>
        <fullName evidence="4">Zn-dependent hydrolase</fullName>
    </submittedName>
</protein>
<proteinExistence type="predicted"/>
<dbReference type="Gene3D" id="3.30.540.30">
    <property type="match status" value="1"/>
</dbReference>
<dbReference type="AlphaFoldDB" id="A0A2N0VLL0"/>
<dbReference type="Pfam" id="PF03571">
    <property type="entry name" value="Peptidase_M49"/>
    <property type="match status" value="1"/>
</dbReference>
<dbReference type="GO" id="GO:0008239">
    <property type="term" value="F:dipeptidyl-peptidase activity"/>
    <property type="evidence" value="ECO:0007669"/>
    <property type="project" value="TreeGrafter"/>
</dbReference>
<dbReference type="Proteomes" id="UP000233398">
    <property type="component" value="Unassembled WGS sequence"/>
</dbReference>
<evidence type="ECO:0000313" key="4">
    <source>
        <dbReference type="EMBL" id="PKD45044.1"/>
    </source>
</evidence>
<dbReference type="EMBL" id="PISP01000001">
    <property type="protein sequence ID" value="PKD45044.1"/>
    <property type="molecule type" value="Genomic_DNA"/>
</dbReference>
<dbReference type="InterPro" id="IPR039461">
    <property type="entry name" value="Peptidase_M49"/>
</dbReference>
<evidence type="ECO:0000256" key="3">
    <source>
        <dbReference type="SAM" id="SignalP"/>
    </source>
</evidence>
<evidence type="ECO:0000313" key="5">
    <source>
        <dbReference type="Proteomes" id="UP000233398"/>
    </source>
</evidence>
<gene>
    <name evidence="4" type="ORF">CWD77_06200</name>
</gene>
<keyword evidence="5" id="KW-1185">Reference proteome</keyword>
<dbReference type="GO" id="GO:0005737">
    <property type="term" value="C:cytoplasm"/>
    <property type="evidence" value="ECO:0007669"/>
    <property type="project" value="TreeGrafter"/>
</dbReference>
<dbReference type="OrthoDB" id="9812747at2"/>
<evidence type="ECO:0000256" key="1">
    <source>
        <dbReference type="ARBA" id="ARBA00022723"/>
    </source>
</evidence>
<feature type="signal peptide" evidence="3">
    <location>
        <begin position="1"/>
        <end position="33"/>
    </location>
</feature>
<feature type="chain" id="PRO_5014851703" evidence="3">
    <location>
        <begin position="34"/>
        <end position="557"/>
    </location>
</feature>
<dbReference type="GO" id="GO:0046872">
    <property type="term" value="F:metal ion binding"/>
    <property type="evidence" value="ECO:0007669"/>
    <property type="project" value="UniProtKB-KW"/>
</dbReference>
<dbReference type="PANTHER" id="PTHR23422">
    <property type="entry name" value="DIPEPTIDYL PEPTIDASE III-RELATED"/>
    <property type="match status" value="1"/>
</dbReference>
<organism evidence="4 5">
    <name type="scientific">Rhodohalobacter barkolensis</name>
    <dbReference type="NCBI Taxonomy" id="2053187"/>
    <lineage>
        <taxon>Bacteria</taxon>
        <taxon>Pseudomonadati</taxon>
        <taxon>Balneolota</taxon>
        <taxon>Balneolia</taxon>
        <taxon>Balneolales</taxon>
        <taxon>Balneolaceae</taxon>
        <taxon>Rhodohalobacter</taxon>
    </lineage>
</organism>
<sequence>MQKVMNMLHNKILSTALITLLAVGAFVSCSNTAEENTEDAMTIEDRLEQYTPFELNADMSQLSENQKEMISLLIDAAEAMEEVFWMQAYGDKDQLMNSLERDEERRFAEINYGPWDRLNGNEPFVEGVGEKPLGANFYPADMSKDEFEAWDSDSKDDLYTIVRRDDDGELLTIPYHEAYSVQHQYAADKLREAAELAEEPGLKNYLELRAEALLTDDYQESDMAWLDMKDNMIEVVIGPIETYEDRLYGYKAAHETFVLIKDMEWSERLSKYAALLPDLQRGLPVPDEYKTEEPGTDSDLNAYDAVYYAGDANAGSKTIAINLPNDEEVQLAKGTRRLQLKNSMQAKYDKILVEIADLLIVEDQRQHLTFDAFFSNTMFHEVAHGLGIKNTIDGNGTVRSALKEHASALEEGKADVLGLYMISELRNDGTVTEGQIEDNYTTFVASIFRSIRFGTSSAHGMANLIRFNYFIENGAILYDEDEQAYRVDFERIEDVTNQLSEQILTFQGDGDYEGVDAFVEQYGQVGEGLRNSLNRLSDAGIPTDITFEQGKDILGLD</sequence>
<name>A0A2N0VLL0_9BACT</name>
<keyword evidence="1" id="KW-0479">Metal-binding</keyword>
<dbReference type="PANTHER" id="PTHR23422:SF9">
    <property type="entry name" value="ZN-DEPENDENT HYDROLASE"/>
    <property type="match status" value="1"/>
</dbReference>